<evidence type="ECO:0000313" key="8">
    <source>
        <dbReference type="EMBL" id="SHE50780.1"/>
    </source>
</evidence>
<dbReference type="EMBL" id="FQVH01000002">
    <property type="protein sequence ID" value="SHE50780.1"/>
    <property type="molecule type" value="Genomic_DNA"/>
</dbReference>
<proteinExistence type="inferred from homology"/>
<reference evidence="8 9" key="1">
    <citation type="submission" date="2016-11" db="EMBL/GenBank/DDBJ databases">
        <authorList>
            <person name="Jaros S."/>
            <person name="Januszkiewicz K."/>
            <person name="Wedrychowicz H."/>
        </authorList>
    </citation>
    <scope>NUCLEOTIDE SEQUENCE [LARGE SCALE GENOMIC DNA]</scope>
    <source>
        <strain evidence="8 9">DSM 17918</strain>
    </source>
</reference>
<dbReference type="InterPro" id="IPR003770">
    <property type="entry name" value="MLTG-like"/>
</dbReference>
<name>A0A1M4U2C8_9THEO</name>
<protein>
    <recommendedName>
        <fullName evidence="7">Endolytic murein transglycosylase</fullName>
        <ecNumber evidence="7">4.2.2.29</ecNumber>
    </recommendedName>
    <alternativeName>
        <fullName evidence="7">Peptidoglycan lytic transglycosylase</fullName>
    </alternativeName>
    <alternativeName>
        <fullName evidence="7">Peptidoglycan polymerization terminase</fullName>
    </alternativeName>
</protein>
<evidence type="ECO:0000313" key="9">
    <source>
        <dbReference type="Proteomes" id="UP000184088"/>
    </source>
</evidence>
<accession>A0A1M4U2C8</accession>
<comment type="catalytic activity">
    <reaction evidence="7">
        <text>a peptidoglycan chain = a peptidoglycan chain with N-acetyl-1,6-anhydromuramyl-[peptide] at the reducing end + a peptidoglycan chain with N-acetylglucosamine at the non-reducing end.</text>
        <dbReference type="EC" id="4.2.2.29"/>
    </reaction>
</comment>
<feature type="transmembrane region" description="Helical" evidence="7">
    <location>
        <begin position="7"/>
        <end position="24"/>
    </location>
</feature>
<comment type="similarity">
    <text evidence="7">Belongs to the transglycosylase MltG family.</text>
</comment>
<keyword evidence="5 7" id="KW-0456">Lyase</keyword>
<keyword evidence="9" id="KW-1185">Reference proteome</keyword>
<dbReference type="AlphaFoldDB" id="A0A1M4U2C8"/>
<dbReference type="Proteomes" id="UP000184088">
    <property type="component" value="Unassembled WGS sequence"/>
</dbReference>
<evidence type="ECO:0000256" key="5">
    <source>
        <dbReference type="ARBA" id="ARBA00023239"/>
    </source>
</evidence>
<dbReference type="OrthoDB" id="9814591at2"/>
<evidence type="ECO:0000256" key="2">
    <source>
        <dbReference type="ARBA" id="ARBA00022692"/>
    </source>
</evidence>
<dbReference type="GO" id="GO:0009252">
    <property type="term" value="P:peptidoglycan biosynthetic process"/>
    <property type="evidence" value="ECO:0007669"/>
    <property type="project" value="UniProtKB-UniRule"/>
</dbReference>
<feature type="site" description="Important for catalytic activity" evidence="7">
    <location>
        <position position="219"/>
    </location>
</feature>
<dbReference type="STRING" id="1121256.SAMN02746089_00360"/>
<gene>
    <name evidence="7" type="primary">mltG</name>
    <name evidence="8" type="ORF">SAMN02746089_00360</name>
</gene>
<dbReference type="Gene3D" id="3.30.1490.480">
    <property type="entry name" value="Endolytic murein transglycosylase"/>
    <property type="match status" value="1"/>
</dbReference>
<evidence type="ECO:0000256" key="3">
    <source>
        <dbReference type="ARBA" id="ARBA00022989"/>
    </source>
</evidence>
<comment type="function">
    <text evidence="7">Functions as a peptidoglycan terminase that cleaves nascent peptidoglycan strands endolytically to terminate their elongation.</text>
</comment>
<dbReference type="EC" id="4.2.2.29" evidence="7"/>
<dbReference type="GO" id="GO:0005886">
    <property type="term" value="C:plasma membrane"/>
    <property type="evidence" value="ECO:0007669"/>
    <property type="project" value="UniProtKB-SubCell"/>
</dbReference>
<keyword evidence="3 7" id="KW-1133">Transmembrane helix</keyword>
<organism evidence="8 9">
    <name type="scientific">Caldanaerobius fijiensis DSM 17918</name>
    <dbReference type="NCBI Taxonomy" id="1121256"/>
    <lineage>
        <taxon>Bacteria</taxon>
        <taxon>Bacillati</taxon>
        <taxon>Bacillota</taxon>
        <taxon>Clostridia</taxon>
        <taxon>Thermoanaerobacterales</taxon>
        <taxon>Thermoanaerobacteraceae</taxon>
        <taxon>Caldanaerobius</taxon>
    </lineage>
</organism>
<keyword evidence="1 7" id="KW-1003">Cell membrane</keyword>
<dbReference type="PANTHER" id="PTHR30518:SF2">
    <property type="entry name" value="ENDOLYTIC MUREIN TRANSGLYCOSYLASE"/>
    <property type="match status" value="1"/>
</dbReference>
<dbReference type="Pfam" id="PF02618">
    <property type="entry name" value="YceG"/>
    <property type="match status" value="1"/>
</dbReference>
<dbReference type="Gene3D" id="3.30.160.60">
    <property type="entry name" value="Classic Zinc Finger"/>
    <property type="match status" value="1"/>
</dbReference>
<dbReference type="HAMAP" id="MF_02065">
    <property type="entry name" value="MltG"/>
    <property type="match status" value="1"/>
</dbReference>
<dbReference type="CDD" id="cd08010">
    <property type="entry name" value="MltG_like"/>
    <property type="match status" value="1"/>
</dbReference>
<sequence>MRKKHTLYALYIVLVIVFLIAYYINSSIPAGSSNKSVNVVIPANTTALGIAKILKENKVIKNEYFFMLYLKINGKGNNFKAGKYQLKQDMPYKDIVDILTKGSNVSEYVRLTIPEGYTVAQIADKLSQMGWSRNEFLKECKVGIFDYAFLKDIPSNRPYRLEGYLFPDTYFIKKQTSEHQVIDMMLKRFDDVVVKYYNAQNKRIPLDEVVIVASMIEKEARIDMDRPLIASVIYNRLNKGMKLQVDATVLYALGIQKDRLTLKDLEFKSPYNTYYVKGLPIGPISNPGYKSIQAALNPAKTGYYYYVARGDGSHVFSHSYDQHLNAIKAIEKGSVVR</sequence>
<evidence type="ECO:0000256" key="6">
    <source>
        <dbReference type="ARBA" id="ARBA00023316"/>
    </source>
</evidence>
<evidence type="ECO:0000256" key="4">
    <source>
        <dbReference type="ARBA" id="ARBA00023136"/>
    </source>
</evidence>
<evidence type="ECO:0000256" key="1">
    <source>
        <dbReference type="ARBA" id="ARBA00022475"/>
    </source>
</evidence>
<keyword evidence="4 7" id="KW-0472">Membrane</keyword>
<keyword evidence="6 7" id="KW-0961">Cell wall biogenesis/degradation</keyword>
<comment type="subcellular location">
    <subcellularLocation>
        <location evidence="7">Cell membrane</location>
        <topology evidence="7">Single-pass membrane protein</topology>
    </subcellularLocation>
</comment>
<dbReference type="RefSeq" id="WP_073341384.1">
    <property type="nucleotide sequence ID" value="NZ_FQVH01000002.1"/>
</dbReference>
<dbReference type="GO" id="GO:0071555">
    <property type="term" value="P:cell wall organization"/>
    <property type="evidence" value="ECO:0007669"/>
    <property type="project" value="UniProtKB-KW"/>
</dbReference>
<evidence type="ECO:0000256" key="7">
    <source>
        <dbReference type="HAMAP-Rule" id="MF_02065"/>
    </source>
</evidence>
<dbReference type="PANTHER" id="PTHR30518">
    <property type="entry name" value="ENDOLYTIC MUREIN TRANSGLYCOSYLASE"/>
    <property type="match status" value="1"/>
</dbReference>
<dbReference type="NCBIfam" id="TIGR00247">
    <property type="entry name" value="endolytic transglycosylase MltG"/>
    <property type="match status" value="1"/>
</dbReference>
<dbReference type="GO" id="GO:0008932">
    <property type="term" value="F:lytic endotransglycosylase activity"/>
    <property type="evidence" value="ECO:0007669"/>
    <property type="project" value="UniProtKB-UniRule"/>
</dbReference>
<keyword evidence="2 7" id="KW-0812">Transmembrane</keyword>